<feature type="region of interest" description="Disordered" evidence="1">
    <location>
        <begin position="157"/>
        <end position="189"/>
    </location>
</feature>
<keyword evidence="2" id="KW-0812">Transmembrane</keyword>
<keyword evidence="4" id="KW-1185">Reference proteome</keyword>
<evidence type="ECO:0000256" key="2">
    <source>
        <dbReference type="SAM" id="Phobius"/>
    </source>
</evidence>
<dbReference type="InterPro" id="IPR047789">
    <property type="entry name" value="CU044_5270-like"/>
</dbReference>
<dbReference type="OrthoDB" id="3387554at2"/>
<protein>
    <recommendedName>
        <fullName evidence="5">CU044_5270 family protein</fullName>
    </recommendedName>
</protein>
<dbReference type="RefSeq" id="WP_086161014.1">
    <property type="nucleotide sequence ID" value="NZ_CP021121.1"/>
</dbReference>
<evidence type="ECO:0000313" key="4">
    <source>
        <dbReference type="Proteomes" id="UP000194218"/>
    </source>
</evidence>
<dbReference type="NCBIfam" id="NF038083">
    <property type="entry name" value="CU044_5270_fam"/>
    <property type="match status" value="1"/>
</dbReference>
<name>A0A1W7D249_9ACTN</name>
<feature type="transmembrane region" description="Helical" evidence="2">
    <location>
        <begin position="49"/>
        <end position="70"/>
    </location>
</feature>
<gene>
    <name evidence="3" type="ORF">CAG99_22215</name>
</gene>
<evidence type="ECO:0000256" key="1">
    <source>
        <dbReference type="SAM" id="MobiDB-lite"/>
    </source>
</evidence>
<dbReference type="EMBL" id="CP021121">
    <property type="protein sequence ID" value="ARQ71173.1"/>
    <property type="molecule type" value="Genomic_DNA"/>
</dbReference>
<keyword evidence="2" id="KW-0472">Membrane</keyword>
<dbReference type="Proteomes" id="UP000194218">
    <property type="component" value="Chromosome"/>
</dbReference>
<evidence type="ECO:0000313" key="3">
    <source>
        <dbReference type="EMBL" id="ARQ71173.1"/>
    </source>
</evidence>
<organism evidence="3 4">
    <name type="scientific">Streptomyces marincola</name>
    <dbReference type="NCBI Taxonomy" id="2878388"/>
    <lineage>
        <taxon>Bacteria</taxon>
        <taxon>Bacillati</taxon>
        <taxon>Actinomycetota</taxon>
        <taxon>Actinomycetes</taxon>
        <taxon>Kitasatosporales</taxon>
        <taxon>Streptomycetaceae</taxon>
        <taxon>Streptomyces</taxon>
    </lineage>
</organism>
<keyword evidence="2" id="KW-1133">Transmembrane helix</keyword>
<sequence>MNGFSPLPEKELPPGRHGQLKEFMMQEIENAATPSGAAPGRRRWARPAFAVPSLAGALALAVAAGIAVWGPDDAGRTIGRDGEATYAFAPNVNADTTGGAGELLLQVAAAVDPRAEDIRDDQYTYIRSREAHVAVNDDIETVLPPLSDREIWLPVDGSGTGLSRQPDSPHHEDEYTLDPEPAPGELGSHRNLNYRHLQTLPTDPDAMLEWLRSHQDPETEGRNDDQDAFVLASDLLLAPLMPPDVTVALLGAMAQIPDVLVVRDAVDAAGRQGFAIVRYDSYNPGLRDEVLFAPGTLELLGFRSVATEATDTIEAGQVMSTTAVLERAVVDEAGERP</sequence>
<reference evidence="3 4" key="1">
    <citation type="submission" date="2017-05" db="EMBL/GenBank/DDBJ databases">
        <title>Complete genome sequence of Streptomyces sp. SCSIO 03032 revealed the diverse biosynthetic pathways for its bioactive secondary metabolites.</title>
        <authorList>
            <person name="Ma L."/>
            <person name="Zhu Y."/>
            <person name="Zhang W."/>
            <person name="Zhang G."/>
            <person name="Tian X."/>
            <person name="Zhang S."/>
            <person name="Zhang C."/>
        </authorList>
    </citation>
    <scope>NUCLEOTIDE SEQUENCE [LARGE SCALE GENOMIC DNA]</scope>
    <source>
        <strain evidence="3 4">SCSIO 03032</strain>
    </source>
</reference>
<dbReference type="AlphaFoldDB" id="A0A1W7D249"/>
<accession>A0A1W7D249</accession>
<dbReference type="KEGG" id="smao:CAG99_22215"/>
<evidence type="ECO:0008006" key="5">
    <source>
        <dbReference type="Google" id="ProtNLM"/>
    </source>
</evidence>
<proteinExistence type="predicted"/>